<dbReference type="GO" id="GO:0005762">
    <property type="term" value="C:mitochondrial large ribosomal subunit"/>
    <property type="evidence" value="ECO:0007669"/>
    <property type="project" value="InterPro"/>
</dbReference>
<proteinExistence type="inferred from homology"/>
<dbReference type="Pfam" id="PF09809">
    <property type="entry name" value="MRP-L27"/>
    <property type="match status" value="1"/>
</dbReference>
<keyword evidence="3" id="KW-0809">Transit peptide</keyword>
<evidence type="ECO:0000256" key="6">
    <source>
        <dbReference type="ARBA" id="ARBA00023274"/>
    </source>
</evidence>
<keyword evidence="8" id="KW-1185">Reference proteome</keyword>
<evidence type="ECO:0000256" key="1">
    <source>
        <dbReference type="ARBA" id="ARBA00004173"/>
    </source>
</evidence>
<evidence type="ECO:0000256" key="2">
    <source>
        <dbReference type="ARBA" id="ARBA00010152"/>
    </source>
</evidence>
<dbReference type="GO" id="GO:0003735">
    <property type="term" value="F:structural constituent of ribosome"/>
    <property type="evidence" value="ECO:0007669"/>
    <property type="project" value="InterPro"/>
</dbReference>
<dbReference type="PANTHER" id="PTHR21338">
    <property type="entry name" value="MITOCHONDRIAL RIBOSOMAL PROTEIN L41"/>
    <property type="match status" value="1"/>
</dbReference>
<accession>A0A4V1J4V3</accession>
<dbReference type="GO" id="GO:0006412">
    <property type="term" value="P:translation"/>
    <property type="evidence" value="ECO:0007669"/>
    <property type="project" value="TreeGrafter"/>
</dbReference>
<comment type="subcellular location">
    <subcellularLocation>
        <location evidence="1">Mitochondrion</location>
    </subcellularLocation>
</comment>
<reference evidence="8" key="1">
    <citation type="journal article" date="2018" name="Nat. Microbiol.">
        <title>Leveraging single-cell genomics to expand the fungal tree of life.</title>
        <authorList>
            <person name="Ahrendt S.R."/>
            <person name="Quandt C.A."/>
            <person name="Ciobanu D."/>
            <person name="Clum A."/>
            <person name="Salamov A."/>
            <person name="Andreopoulos B."/>
            <person name="Cheng J.F."/>
            <person name="Woyke T."/>
            <person name="Pelin A."/>
            <person name="Henrissat B."/>
            <person name="Reynolds N.K."/>
            <person name="Benny G.L."/>
            <person name="Smith M.E."/>
            <person name="James T.Y."/>
            <person name="Grigoriev I.V."/>
        </authorList>
    </citation>
    <scope>NUCLEOTIDE SEQUENCE [LARGE SCALE GENOMIC DNA]</scope>
    <source>
        <strain evidence="8">RSA 468</strain>
    </source>
</reference>
<comment type="similarity">
    <text evidence="2">Belongs to the mitochondrion-specific ribosomal protein mL41 family.</text>
</comment>
<dbReference type="EMBL" id="ML002584">
    <property type="protein sequence ID" value="RKP36859.1"/>
    <property type="molecule type" value="Genomic_DNA"/>
</dbReference>
<protein>
    <submittedName>
        <fullName evidence="7">Mitochondrial ribosomal protein L27-domain-containing protein</fullName>
    </submittedName>
</protein>
<evidence type="ECO:0000256" key="4">
    <source>
        <dbReference type="ARBA" id="ARBA00022980"/>
    </source>
</evidence>
<keyword evidence="6" id="KW-0687">Ribonucleoprotein</keyword>
<keyword evidence="5" id="KW-0496">Mitochondrion</keyword>
<dbReference type="AlphaFoldDB" id="A0A4V1J4V3"/>
<gene>
    <name evidence="7" type="ORF">BJ085DRAFT_38801</name>
</gene>
<evidence type="ECO:0000256" key="3">
    <source>
        <dbReference type="ARBA" id="ARBA00022946"/>
    </source>
</evidence>
<sequence length="84" mass="9710">MLSTYIRGIFRGASRAPMTGKRGHNYFKGTRTGAMGRHTNKGGYKIEWSKVRTYHVPDMTDCKFKPYVSHRSPQCHVTIEDQKF</sequence>
<evidence type="ECO:0000313" key="8">
    <source>
        <dbReference type="Proteomes" id="UP000268162"/>
    </source>
</evidence>
<dbReference type="PANTHER" id="PTHR21338:SF0">
    <property type="entry name" value="LARGE RIBOSOMAL SUBUNIT PROTEIN ML41"/>
    <property type="match status" value="1"/>
</dbReference>
<evidence type="ECO:0000313" key="7">
    <source>
        <dbReference type="EMBL" id="RKP36859.1"/>
    </source>
</evidence>
<keyword evidence="4 7" id="KW-0689">Ribosomal protein</keyword>
<name>A0A4V1J4V3_9FUNG</name>
<evidence type="ECO:0000256" key="5">
    <source>
        <dbReference type="ARBA" id="ARBA00023128"/>
    </source>
</evidence>
<dbReference type="STRING" id="215637.A0A4V1J4V3"/>
<organism evidence="7 8">
    <name type="scientific">Dimargaris cristalligena</name>
    <dbReference type="NCBI Taxonomy" id="215637"/>
    <lineage>
        <taxon>Eukaryota</taxon>
        <taxon>Fungi</taxon>
        <taxon>Fungi incertae sedis</taxon>
        <taxon>Zoopagomycota</taxon>
        <taxon>Kickxellomycotina</taxon>
        <taxon>Dimargaritomycetes</taxon>
        <taxon>Dimargaritales</taxon>
        <taxon>Dimargaritaceae</taxon>
        <taxon>Dimargaris</taxon>
    </lineage>
</organism>
<dbReference type="OrthoDB" id="408933at2759"/>
<dbReference type="Proteomes" id="UP000268162">
    <property type="component" value="Unassembled WGS sequence"/>
</dbReference>
<dbReference type="InterPro" id="IPR019189">
    <property type="entry name" value="Ribosomal_mL41"/>
</dbReference>